<dbReference type="InterPro" id="IPR037066">
    <property type="entry name" value="Plug_dom_sf"/>
</dbReference>
<keyword evidence="10 11" id="KW-0998">Cell outer membrane</keyword>
<evidence type="ECO:0000256" key="12">
    <source>
        <dbReference type="RuleBase" id="RU003357"/>
    </source>
</evidence>
<dbReference type="PROSITE" id="PS52016">
    <property type="entry name" value="TONB_DEPENDENT_REC_3"/>
    <property type="match status" value="1"/>
</dbReference>
<evidence type="ECO:0000256" key="5">
    <source>
        <dbReference type="ARBA" id="ARBA00022692"/>
    </source>
</evidence>
<dbReference type="SUPFAM" id="SSF56935">
    <property type="entry name" value="Porins"/>
    <property type="match status" value="1"/>
</dbReference>
<dbReference type="InterPro" id="IPR039426">
    <property type="entry name" value="TonB-dep_rcpt-like"/>
</dbReference>
<keyword evidence="4 11" id="KW-1134">Transmembrane beta strand</keyword>
<evidence type="ECO:0000313" key="16">
    <source>
        <dbReference type="EMBL" id="MEK8034139.1"/>
    </source>
</evidence>
<comment type="caution">
    <text evidence="16">The sequence shown here is derived from an EMBL/GenBank/DDBJ whole genome shotgun (WGS) entry which is preliminary data.</text>
</comment>
<dbReference type="Gene3D" id="2.170.130.10">
    <property type="entry name" value="TonB-dependent receptor, plug domain"/>
    <property type="match status" value="1"/>
</dbReference>
<sequence>MSRYRSASFTDHAQASVAPDEGRLQSAAATPMWPAGWRHAGVTVLTGLVSMAAAAQDASPPAAPAGGAAPAPKPDAPSQRVEVTGARQTDTDERRQSTAAKIIVGRDEIERFGDSSLGDVLKRLPGVTVGGNPGRGGAIRMRGLGGGYTQILLDGERVQGGLSLDSIDPEMVERIEILRAPTAETGARAVAGTINIITREGFRKRLNDLKLGFGIENGNTSPGASWSRDDKWGDLNYNVTLNTWSWRRDDESLVTTHSLAPSFDEIERTETTDRRHGLNFNARLQFPMGEGASLMLMPFMVFSEGGGARQSDADFTPATPKDVDAYTRSVGDSDSRFMLARLNGQWRQPVGGGRLEVRGGLGASQSRNGSQRLQFGSDTTQVVEDTDSQEQTAHANAKYTLLLGESNNLVAGAEVDLGRRREDSQTRIVFNDQLRYSSDENLRASTQRWAAYAQDEWNLTPQWAAHAGLRWEGITTEGDGGDTLSERNQSSVWTPLLHAVWKPEPKSRDQVRMSLTRSYRSPTLQNLLGRYNVSSSAATGTNQPTSPDSAGNPNLRPEMATGVDLAYEHYLSGGGMFSANLFYRRIEDVMRTVTALEEVPGFDDPRWVARPQNIGKASTQGLELEAKFRLNELVDDAPPVDLRANVSLFRSSVDSVPGPNNRLDSQPGGTANLGADYRWPGLPLSLGGNFNYTPGYTTRLAESQWLIQSAKRVLDAYVLWTVNPGMRVRVTASNLLQQDAETVSMVSDETTDTLSPTFMNWRVQLELKL</sequence>
<evidence type="ECO:0000256" key="13">
    <source>
        <dbReference type="SAM" id="MobiDB-lite"/>
    </source>
</evidence>
<feature type="compositionally biased region" description="Polar residues" evidence="13">
    <location>
        <begin position="1"/>
        <end position="13"/>
    </location>
</feature>
<evidence type="ECO:0000256" key="8">
    <source>
        <dbReference type="ARBA" id="ARBA00023136"/>
    </source>
</evidence>
<evidence type="ECO:0000259" key="14">
    <source>
        <dbReference type="Pfam" id="PF00593"/>
    </source>
</evidence>
<dbReference type="Gene3D" id="2.40.170.20">
    <property type="entry name" value="TonB-dependent receptor, beta-barrel domain"/>
    <property type="match status" value="1"/>
</dbReference>
<organism evidence="16 17">
    <name type="scientific">Ideonella lacteola</name>
    <dbReference type="NCBI Taxonomy" id="2984193"/>
    <lineage>
        <taxon>Bacteria</taxon>
        <taxon>Pseudomonadati</taxon>
        <taxon>Pseudomonadota</taxon>
        <taxon>Betaproteobacteria</taxon>
        <taxon>Burkholderiales</taxon>
        <taxon>Sphaerotilaceae</taxon>
        <taxon>Ideonella</taxon>
    </lineage>
</organism>
<evidence type="ECO:0000256" key="11">
    <source>
        <dbReference type="PROSITE-ProRule" id="PRU01360"/>
    </source>
</evidence>
<feature type="domain" description="TonB-dependent receptor plug" evidence="15">
    <location>
        <begin position="95"/>
        <end position="193"/>
    </location>
</feature>
<keyword evidence="8 11" id="KW-0472">Membrane</keyword>
<accession>A0ABU9BYF0</accession>
<keyword evidence="6" id="KW-0732">Signal</keyword>
<dbReference type="Pfam" id="PF07715">
    <property type="entry name" value="Plug"/>
    <property type="match status" value="1"/>
</dbReference>
<keyword evidence="17" id="KW-1185">Reference proteome</keyword>
<dbReference type="InterPro" id="IPR000531">
    <property type="entry name" value="Beta-barrel_TonB"/>
</dbReference>
<dbReference type="InterPro" id="IPR012910">
    <property type="entry name" value="Plug_dom"/>
</dbReference>
<evidence type="ECO:0000259" key="15">
    <source>
        <dbReference type="Pfam" id="PF07715"/>
    </source>
</evidence>
<feature type="region of interest" description="Disordered" evidence="13">
    <location>
        <begin position="535"/>
        <end position="557"/>
    </location>
</feature>
<dbReference type="Proteomes" id="UP001371218">
    <property type="component" value="Unassembled WGS sequence"/>
</dbReference>
<dbReference type="EMBL" id="JBBUTG010000025">
    <property type="protein sequence ID" value="MEK8034139.1"/>
    <property type="molecule type" value="Genomic_DNA"/>
</dbReference>
<gene>
    <name evidence="16" type="ORF">AACH06_25215</name>
</gene>
<feature type="region of interest" description="Disordered" evidence="13">
    <location>
        <begin position="1"/>
        <end position="23"/>
    </location>
</feature>
<dbReference type="CDD" id="cd01347">
    <property type="entry name" value="ligand_gated_channel"/>
    <property type="match status" value="1"/>
</dbReference>
<dbReference type="InterPro" id="IPR036942">
    <property type="entry name" value="Beta-barrel_TonB_sf"/>
</dbReference>
<keyword evidence="3 11" id="KW-0813">Transport</keyword>
<evidence type="ECO:0000256" key="2">
    <source>
        <dbReference type="ARBA" id="ARBA00009810"/>
    </source>
</evidence>
<feature type="compositionally biased region" description="Polar residues" evidence="13">
    <location>
        <begin position="535"/>
        <end position="552"/>
    </location>
</feature>
<dbReference type="PANTHER" id="PTHR30069">
    <property type="entry name" value="TONB-DEPENDENT OUTER MEMBRANE RECEPTOR"/>
    <property type="match status" value="1"/>
</dbReference>
<evidence type="ECO:0000256" key="1">
    <source>
        <dbReference type="ARBA" id="ARBA00004571"/>
    </source>
</evidence>
<feature type="compositionally biased region" description="Polar residues" evidence="13">
    <location>
        <begin position="363"/>
        <end position="372"/>
    </location>
</feature>
<evidence type="ECO:0000256" key="9">
    <source>
        <dbReference type="ARBA" id="ARBA00023170"/>
    </source>
</evidence>
<feature type="compositionally biased region" description="Low complexity" evidence="13">
    <location>
        <begin position="58"/>
        <end position="70"/>
    </location>
</feature>
<feature type="region of interest" description="Disordered" evidence="13">
    <location>
        <begin position="58"/>
        <end position="96"/>
    </location>
</feature>
<evidence type="ECO:0000313" key="17">
    <source>
        <dbReference type="Proteomes" id="UP001371218"/>
    </source>
</evidence>
<dbReference type="RefSeq" id="WP_341428566.1">
    <property type="nucleotide sequence ID" value="NZ_JBBUTG010000025.1"/>
</dbReference>
<comment type="similarity">
    <text evidence="2 11 12">Belongs to the TonB-dependent receptor family.</text>
</comment>
<dbReference type="Pfam" id="PF00593">
    <property type="entry name" value="TonB_dep_Rec_b-barrel"/>
    <property type="match status" value="1"/>
</dbReference>
<keyword evidence="9 16" id="KW-0675">Receptor</keyword>
<reference evidence="16 17" key="1">
    <citation type="submission" date="2024-04" db="EMBL/GenBank/DDBJ databases">
        <title>Novel species of the genus Ideonella isolated from streams.</title>
        <authorList>
            <person name="Lu H."/>
        </authorList>
    </citation>
    <scope>NUCLEOTIDE SEQUENCE [LARGE SCALE GENOMIC DNA]</scope>
    <source>
        <strain evidence="16 17">DXS29W</strain>
    </source>
</reference>
<feature type="domain" description="TonB-dependent receptor-like beta-barrel" evidence="14">
    <location>
        <begin position="319"/>
        <end position="735"/>
    </location>
</feature>
<evidence type="ECO:0000256" key="6">
    <source>
        <dbReference type="ARBA" id="ARBA00022729"/>
    </source>
</evidence>
<feature type="region of interest" description="Disordered" evidence="13">
    <location>
        <begin position="351"/>
        <end position="372"/>
    </location>
</feature>
<evidence type="ECO:0000256" key="10">
    <source>
        <dbReference type="ARBA" id="ARBA00023237"/>
    </source>
</evidence>
<comment type="subcellular location">
    <subcellularLocation>
        <location evidence="1 11">Cell outer membrane</location>
        <topology evidence="1 11">Multi-pass membrane protein</topology>
    </subcellularLocation>
</comment>
<evidence type="ECO:0000256" key="4">
    <source>
        <dbReference type="ARBA" id="ARBA00022452"/>
    </source>
</evidence>
<evidence type="ECO:0000256" key="7">
    <source>
        <dbReference type="ARBA" id="ARBA00023077"/>
    </source>
</evidence>
<protein>
    <submittedName>
        <fullName evidence="16">TonB-dependent receptor</fullName>
    </submittedName>
</protein>
<name>A0ABU9BYF0_9BURK</name>
<proteinExistence type="inferred from homology"/>
<keyword evidence="7 12" id="KW-0798">TonB box</keyword>
<keyword evidence="5 11" id="KW-0812">Transmembrane</keyword>
<dbReference type="PANTHER" id="PTHR30069:SF29">
    <property type="entry name" value="HEMOGLOBIN AND HEMOGLOBIN-HAPTOGLOBIN-BINDING PROTEIN 1-RELATED"/>
    <property type="match status" value="1"/>
</dbReference>
<evidence type="ECO:0000256" key="3">
    <source>
        <dbReference type="ARBA" id="ARBA00022448"/>
    </source>
</evidence>
<feature type="compositionally biased region" description="Gly residues" evidence="13">
    <location>
        <begin position="351"/>
        <end position="362"/>
    </location>
</feature>